<dbReference type="PROSITE" id="PS50887">
    <property type="entry name" value="GGDEF"/>
    <property type="match status" value="1"/>
</dbReference>
<comment type="caution">
    <text evidence="3">The sequence shown here is derived from an EMBL/GenBank/DDBJ whole genome shotgun (WGS) entry which is preliminary data.</text>
</comment>
<dbReference type="SMART" id="SM00052">
    <property type="entry name" value="EAL"/>
    <property type="match status" value="1"/>
</dbReference>
<evidence type="ECO:0000259" key="1">
    <source>
        <dbReference type="PROSITE" id="PS50883"/>
    </source>
</evidence>
<organism evidence="3 4">
    <name type="scientific">Thalassotalea castellviae</name>
    <dbReference type="NCBI Taxonomy" id="3075612"/>
    <lineage>
        <taxon>Bacteria</taxon>
        <taxon>Pseudomonadati</taxon>
        <taxon>Pseudomonadota</taxon>
        <taxon>Gammaproteobacteria</taxon>
        <taxon>Alteromonadales</taxon>
        <taxon>Colwelliaceae</taxon>
        <taxon>Thalassotalea</taxon>
    </lineage>
</organism>
<dbReference type="EC" id="3.1.4.52" evidence="3"/>
<dbReference type="NCBIfam" id="TIGR00254">
    <property type="entry name" value="GGDEF"/>
    <property type="match status" value="1"/>
</dbReference>
<evidence type="ECO:0000313" key="4">
    <source>
        <dbReference type="Proteomes" id="UP001266357"/>
    </source>
</evidence>
<accession>A0ABU3A054</accession>
<dbReference type="GO" id="GO:0052621">
    <property type="term" value="F:diguanylate cyclase activity"/>
    <property type="evidence" value="ECO:0007669"/>
    <property type="project" value="UniProtKB-EC"/>
</dbReference>
<keyword evidence="4" id="KW-1185">Reference proteome</keyword>
<gene>
    <name evidence="3" type="ORF">RM573_08030</name>
</gene>
<dbReference type="InterPro" id="IPR035919">
    <property type="entry name" value="EAL_sf"/>
</dbReference>
<feature type="domain" description="GGDEF" evidence="2">
    <location>
        <begin position="314"/>
        <end position="449"/>
    </location>
</feature>
<keyword evidence="3" id="KW-0378">Hydrolase</keyword>
<name>A0ABU3A054_9GAMM</name>
<dbReference type="SUPFAM" id="SSF141868">
    <property type="entry name" value="EAL domain-like"/>
    <property type="match status" value="1"/>
</dbReference>
<dbReference type="SUPFAM" id="SSF55073">
    <property type="entry name" value="Nucleotide cyclase"/>
    <property type="match status" value="1"/>
</dbReference>
<dbReference type="Proteomes" id="UP001266357">
    <property type="component" value="Unassembled WGS sequence"/>
</dbReference>
<dbReference type="PROSITE" id="PS50883">
    <property type="entry name" value="EAL"/>
    <property type="match status" value="1"/>
</dbReference>
<feature type="domain" description="EAL" evidence="1">
    <location>
        <begin position="458"/>
        <end position="711"/>
    </location>
</feature>
<protein>
    <submittedName>
        <fullName evidence="3">Bifunctional diguanylate cyclase/phosphodiesterase</fullName>
        <ecNumber evidence="3">2.7.7.65</ecNumber>
        <ecNumber evidence="3">3.1.4.52</ecNumber>
    </submittedName>
</protein>
<dbReference type="CDD" id="cd01948">
    <property type="entry name" value="EAL"/>
    <property type="match status" value="1"/>
</dbReference>
<dbReference type="PANTHER" id="PTHR33121:SF70">
    <property type="entry name" value="SIGNALING PROTEIN YKOW"/>
    <property type="match status" value="1"/>
</dbReference>
<dbReference type="CDD" id="cd01949">
    <property type="entry name" value="GGDEF"/>
    <property type="match status" value="1"/>
</dbReference>
<dbReference type="Pfam" id="PF00563">
    <property type="entry name" value="EAL"/>
    <property type="match status" value="1"/>
</dbReference>
<keyword evidence="3" id="KW-0548">Nucleotidyltransferase</keyword>
<dbReference type="SMART" id="SM00267">
    <property type="entry name" value="GGDEF"/>
    <property type="match status" value="1"/>
</dbReference>
<sequence length="711" mass="81733">MHATLLSVLNSLQQVIFEVTNCDTGEVQRIAGNSQWAFDLFPLLHQQDTIFIDDHTPFLQDFLIDAQQVWQGNRNNTLKSGFWTEVTDNQKELHLEATAIRHNDKNILLITSLAEEFKSKQNTLQSARELLLSNDRLIEQNEYLHSRLLTILKKPEQQGDILIALTKAIENAGFSVIITDSSLQTLIENSSTYSLFEQRRQALEHDEKPIDIIFNLMKSQLPEFDRIMNTKSGWDGELCWISPPSTLKWLKIALYPVKTELNEVNNWIIFTNDVTNIKHLVQKNEQLALQDMLTELPNRFSFWQKLERQTNEHKPFYLLYLDINNFRSHNEYYGHDDGDKLLIELSERITATLNNNDYLARIGGDEFAIILSDIENEHDCKKRLDKIFACTYKPFISTKGEPYSISVSVGAANYPKDANSVEELMKFVDLSAYSGKDNNNKNSIQFYSQSLQDASLHIIELEKELRDAIKYHQFELYLQPIVNLEQNSIYKAEALIRWNHPEKGLISPIQFIPEAEKSELINAIGHWVIKSACELVKQLNKHGYNIKISINLSPSQVIEENLFSFIHNCIKEYNIEPDLLEFEVTEGVLVNDYAIAEKLLSKIRAIGMSVSVDDFGTGYSSLAYLKRLPLDFVKIDQSFVKDIVVDDNDKAIVRAVIAMAHNLNLGVTAEGVETVEQLKFLKNNACNSVQGYLYSRPINFESFLKLIKEFY</sequence>
<dbReference type="InterPro" id="IPR043128">
    <property type="entry name" value="Rev_trsase/Diguanyl_cyclase"/>
</dbReference>
<dbReference type="InterPro" id="IPR050706">
    <property type="entry name" value="Cyclic-di-GMP_PDE-like"/>
</dbReference>
<reference evidence="3 4" key="1">
    <citation type="submission" date="2023-09" db="EMBL/GenBank/DDBJ databases">
        <authorList>
            <person name="Rey-Velasco X."/>
        </authorList>
    </citation>
    <scope>NUCLEOTIDE SEQUENCE [LARGE SCALE GENOMIC DNA]</scope>
    <source>
        <strain evidence="3 4">W431</strain>
    </source>
</reference>
<dbReference type="EMBL" id="JAVRIF010000003">
    <property type="protein sequence ID" value="MDT0603544.1"/>
    <property type="molecule type" value="Genomic_DNA"/>
</dbReference>
<dbReference type="PANTHER" id="PTHR33121">
    <property type="entry name" value="CYCLIC DI-GMP PHOSPHODIESTERASE PDEF"/>
    <property type="match status" value="1"/>
</dbReference>
<evidence type="ECO:0000313" key="3">
    <source>
        <dbReference type="EMBL" id="MDT0603544.1"/>
    </source>
</evidence>
<dbReference type="Gene3D" id="3.20.20.450">
    <property type="entry name" value="EAL domain"/>
    <property type="match status" value="1"/>
</dbReference>
<dbReference type="GO" id="GO:0071111">
    <property type="term" value="F:cyclic-guanylate-specific phosphodiesterase activity"/>
    <property type="evidence" value="ECO:0007669"/>
    <property type="project" value="UniProtKB-EC"/>
</dbReference>
<dbReference type="Gene3D" id="3.30.70.270">
    <property type="match status" value="1"/>
</dbReference>
<dbReference type="RefSeq" id="WP_311579881.1">
    <property type="nucleotide sequence ID" value="NZ_JAVRIF010000003.1"/>
</dbReference>
<dbReference type="InterPro" id="IPR029787">
    <property type="entry name" value="Nucleotide_cyclase"/>
</dbReference>
<dbReference type="Pfam" id="PF00990">
    <property type="entry name" value="GGDEF"/>
    <property type="match status" value="1"/>
</dbReference>
<evidence type="ECO:0000259" key="2">
    <source>
        <dbReference type="PROSITE" id="PS50887"/>
    </source>
</evidence>
<dbReference type="EC" id="2.7.7.65" evidence="3"/>
<proteinExistence type="predicted"/>
<dbReference type="InterPro" id="IPR000160">
    <property type="entry name" value="GGDEF_dom"/>
</dbReference>
<keyword evidence="3" id="KW-0808">Transferase</keyword>
<dbReference type="InterPro" id="IPR001633">
    <property type="entry name" value="EAL_dom"/>
</dbReference>